<organism evidence="1 2">
    <name type="scientific">Desulfatibacillum aliphaticivorans</name>
    <dbReference type="NCBI Taxonomy" id="218208"/>
    <lineage>
        <taxon>Bacteria</taxon>
        <taxon>Pseudomonadati</taxon>
        <taxon>Thermodesulfobacteriota</taxon>
        <taxon>Desulfobacteria</taxon>
        <taxon>Desulfobacterales</taxon>
        <taxon>Desulfatibacillaceae</taxon>
        <taxon>Desulfatibacillum</taxon>
    </lineage>
</organism>
<name>B8F973_DESAL</name>
<dbReference type="RefSeq" id="WP_012610257.1">
    <property type="nucleotide sequence ID" value="NC_011768.1"/>
</dbReference>
<evidence type="ECO:0000313" key="1">
    <source>
        <dbReference type="EMBL" id="ACL02819.1"/>
    </source>
</evidence>
<protein>
    <submittedName>
        <fullName evidence="1">Uncharacterized protein</fullName>
    </submittedName>
</protein>
<gene>
    <name evidence="1" type="ordered locus">Dalk_1116</name>
</gene>
<dbReference type="EMBL" id="CP001322">
    <property type="protein sequence ID" value="ACL02819.1"/>
    <property type="molecule type" value="Genomic_DNA"/>
</dbReference>
<dbReference type="HOGENOM" id="CLU_2914871_0_0_7"/>
<keyword evidence="2" id="KW-1185">Reference proteome</keyword>
<dbReference type="KEGG" id="dal:Dalk_1116"/>
<reference evidence="1 2" key="1">
    <citation type="journal article" date="2012" name="Environ. Microbiol.">
        <title>The genome sequence of Desulfatibacillum alkenivorans AK-01: a blueprint for anaerobic alkane oxidation.</title>
        <authorList>
            <person name="Callaghan A.V."/>
            <person name="Morris B.E."/>
            <person name="Pereira I.A."/>
            <person name="McInerney M.J."/>
            <person name="Austin R.N."/>
            <person name="Groves J.T."/>
            <person name="Kukor J.J."/>
            <person name="Suflita J.M."/>
            <person name="Young L.Y."/>
            <person name="Zylstra G.J."/>
            <person name="Wawrik B."/>
        </authorList>
    </citation>
    <scope>NUCLEOTIDE SEQUENCE [LARGE SCALE GENOMIC DNA]</scope>
    <source>
        <strain evidence="1 2">AK-01</strain>
    </source>
</reference>
<accession>B8F973</accession>
<sequence length="61" mass="6780">MNISVLKQYSLENLYSRAESRALPKGALWGRHLLHLDRPGARRPLSWASMPFAAAPFGGES</sequence>
<proteinExistence type="predicted"/>
<evidence type="ECO:0000313" key="2">
    <source>
        <dbReference type="Proteomes" id="UP000000739"/>
    </source>
</evidence>
<dbReference type="AlphaFoldDB" id="B8F973"/>
<dbReference type="Proteomes" id="UP000000739">
    <property type="component" value="Chromosome"/>
</dbReference>